<dbReference type="PANTHER" id="PTHR38434">
    <property type="entry name" value="BLL2549 PROTEIN"/>
    <property type="match status" value="1"/>
</dbReference>
<keyword evidence="2" id="KW-0812">Transmembrane</keyword>
<keyword evidence="2" id="KW-0472">Membrane</keyword>
<feature type="transmembrane region" description="Helical" evidence="2">
    <location>
        <begin position="422"/>
        <end position="438"/>
    </location>
</feature>
<dbReference type="Proteomes" id="UP000241167">
    <property type="component" value="Unassembled WGS sequence"/>
</dbReference>
<feature type="region of interest" description="Disordered" evidence="1">
    <location>
        <begin position="47"/>
        <end position="98"/>
    </location>
</feature>
<feature type="transmembrane region" description="Helical" evidence="2">
    <location>
        <begin position="297"/>
        <end position="315"/>
    </location>
</feature>
<feature type="transmembrane region" description="Helical" evidence="2">
    <location>
        <begin position="702"/>
        <end position="721"/>
    </location>
</feature>
<gene>
    <name evidence="3" type="ORF">C7I55_24490</name>
</gene>
<reference evidence="3 4" key="1">
    <citation type="submission" date="2018-03" db="EMBL/GenBank/DDBJ databases">
        <title>The draft genome of Sphingosinicella sp. GL-C-18.</title>
        <authorList>
            <person name="Liu L."/>
            <person name="Li L."/>
            <person name="Liang L."/>
            <person name="Zhang X."/>
            <person name="Wang T."/>
        </authorList>
    </citation>
    <scope>NUCLEOTIDE SEQUENCE [LARGE SCALE GENOMIC DNA]</scope>
    <source>
        <strain evidence="3 4">GL-C-18</strain>
    </source>
</reference>
<feature type="compositionally biased region" description="Low complexity" evidence="1">
    <location>
        <begin position="51"/>
        <end position="65"/>
    </location>
</feature>
<feature type="transmembrane region" description="Helical" evidence="2">
    <location>
        <begin position="172"/>
        <end position="188"/>
    </location>
</feature>
<dbReference type="EMBL" id="PXYI01000011">
    <property type="protein sequence ID" value="PSJ36872.1"/>
    <property type="molecule type" value="Genomic_DNA"/>
</dbReference>
<feature type="transmembrane region" description="Helical" evidence="2">
    <location>
        <begin position="528"/>
        <end position="549"/>
    </location>
</feature>
<dbReference type="PANTHER" id="PTHR38434:SF1">
    <property type="entry name" value="BLL2549 PROTEIN"/>
    <property type="match status" value="1"/>
</dbReference>
<feature type="transmembrane region" description="Helical" evidence="2">
    <location>
        <begin position="394"/>
        <end position="415"/>
    </location>
</feature>
<feature type="transmembrane region" description="Helical" evidence="2">
    <location>
        <begin position="733"/>
        <end position="752"/>
    </location>
</feature>
<feature type="transmembrane region" description="Helical" evidence="2">
    <location>
        <begin position="602"/>
        <end position="619"/>
    </location>
</feature>
<keyword evidence="2" id="KW-1133">Transmembrane helix</keyword>
<evidence type="ECO:0000313" key="4">
    <source>
        <dbReference type="Proteomes" id="UP000241167"/>
    </source>
</evidence>
<name>A0A2P7QFV1_9SPHN</name>
<protein>
    <recommendedName>
        <fullName evidence="5">DUF2339 domain-containing protein</fullName>
    </recommendedName>
</protein>
<evidence type="ECO:0000256" key="2">
    <source>
        <dbReference type="SAM" id="Phobius"/>
    </source>
</evidence>
<dbReference type="InterPro" id="IPR014600">
    <property type="entry name" value="UCP035905_mem"/>
</dbReference>
<feature type="transmembrane region" description="Helical" evidence="2">
    <location>
        <begin position="799"/>
        <end position="820"/>
    </location>
</feature>
<feature type="transmembrane region" description="Helical" evidence="2">
    <location>
        <begin position="450"/>
        <end position="468"/>
    </location>
</feature>
<feature type="transmembrane region" description="Helical" evidence="2">
    <location>
        <begin position="246"/>
        <end position="265"/>
    </location>
</feature>
<proteinExistence type="predicted"/>
<feature type="transmembrane region" description="Helical" evidence="2">
    <location>
        <begin position="140"/>
        <end position="160"/>
    </location>
</feature>
<feature type="transmembrane region" description="Helical" evidence="2">
    <location>
        <begin position="503"/>
        <end position="521"/>
    </location>
</feature>
<dbReference type="RefSeq" id="WP_106515686.1">
    <property type="nucleotide sequence ID" value="NZ_PXYI01000011.1"/>
</dbReference>
<evidence type="ECO:0008006" key="5">
    <source>
        <dbReference type="Google" id="ProtNLM"/>
    </source>
</evidence>
<dbReference type="Pfam" id="PF10101">
    <property type="entry name" value="DUF2339"/>
    <property type="match status" value="1"/>
</dbReference>
<keyword evidence="4" id="KW-1185">Reference proteome</keyword>
<dbReference type="AlphaFoldDB" id="A0A2P7QFV1"/>
<dbReference type="PIRSF" id="PIRSF035905">
    <property type="entry name" value="UCP035905_mp"/>
    <property type="match status" value="1"/>
</dbReference>
<feature type="transmembrane region" description="Helical" evidence="2">
    <location>
        <begin position="370"/>
        <end position="388"/>
    </location>
</feature>
<organism evidence="3 4">
    <name type="scientific">Allosphingosinicella deserti</name>
    <dbReference type="NCBI Taxonomy" id="2116704"/>
    <lineage>
        <taxon>Bacteria</taxon>
        <taxon>Pseudomonadati</taxon>
        <taxon>Pseudomonadota</taxon>
        <taxon>Alphaproteobacteria</taxon>
        <taxon>Sphingomonadales</taxon>
        <taxon>Sphingomonadaceae</taxon>
        <taxon>Allosphingosinicella</taxon>
    </lineage>
</organism>
<sequence length="863" mass="89814">MGFLLLALIALAAFVYRLHLRIGALEREVQWLREGASVEAPRVATRRAEPVRAPAAEPAAERVAVSPPSRERLPEAPSPSMLARETKAAEQESSAPNRPNVGGLFEQLVGGRLLIWIGGIALAVAGVFLVRYSIGLITPAVRMILAALFGAALVGAGEFARWRPGKVVDPRVAQSLVGAGVLVFYAAAYGSQILYGLISAQTALALMSAITVAALLLSLRHGAATAVMGLAGGFATPLLVGNPSDSSVPLLTYLALLDIALFVIAGRRGWGWLAVSAVVLSFAWTAVLATMAPGHALPAGVFIVLLSFGGSLVKAGEERRLAMLRPAAIGLVELALLVGRLDLGLPAWGLFAVLSLGCLVLAARTPENRLLPALALTLALLLLLIKAIDLPDPMLRFIAAGITLVFAGGGLVGALRGRDRGISVAVASTGFAGPVLILRLCQGDLLVRPGWALLMAALALGPIFLAWSRRAIERDGKADAPSVLATGTGALLLAIAGVDLLPLDLVGTFWMLIGLCIALAGQRTSDRGLAGLAAVGTLAGLVWSAVRVFDLWAASAMALSGDPALVDDLPPLGQGLLVLLPAALILLAAWRLLAKSERLARVALAAGGFAAGAVAYLLYKHMFALAGPEDFIARGLAERTVLNQLLFVAGWAICHRRLPLPLLSDRQRWMAAVALTGLAAARLVWFDMMIHNPVFVVQSVGSLPLLNLVLPAYLLSAWWLYRARRVAGNEARSGLWLTLALAALLFGVMLLVRQAFQGAILTAPTVGEGESYSYSLAALLLSLALIVGGIRLADKPVRIAGLALLAVTIVKVFGLDAAALTGLLRILSLFGLGVGLIGIGLLYGRVLRAEAEPGPGAGAAGSV</sequence>
<dbReference type="InterPro" id="IPR019286">
    <property type="entry name" value="DUF2339_TM"/>
</dbReference>
<feature type="transmembrane region" description="Helical" evidence="2">
    <location>
        <begin position="322"/>
        <end position="339"/>
    </location>
</feature>
<feature type="transmembrane region" description="Helical" evidence="2">
    <location>
        <begin position="345"/>
        <end position="363"/>
    </location>
</feature>
<evidence type="ECO:0000313" key="3">
    <source>
        <dbReference type="EMBL" id="PSJ36872.1"/>
    </source>
</evidence>
<feature type="transmembrane region" description="Helical" evidence="2">
    <location>
        <begin position="480"/>
        <end position="497"/>
    </location>
</feature>
<dbReference type="OrthoDB" id="5422830at2"/>
<feature type="transmembrane region" description="Helical" evidence="2">
    <location>
        <begin position="569"/>
        <end position="590"/>
    </location>
</feature>
<feature type="transmembrane region" description="Helical" evidence="2">
    <location>
        <begin position="772"/>
        <end position="792"/>
    </location>
</feature>
<accession>A0A2P7QFV1</accession>
<feature type="transmembrane region" description="Helical" evidence="2">
    <location>
        <begin position="826"/>
        <end position="844"/>
    </location>
</feature>
<feature type="transmembrane region" description="Helical" evidence="2">
    <location>
        <begin position="113"/>
        <end position="134"/>
    </location>
</feature>
<feature type="transmembrane region" description="Helical" evidence="2">
    <location>
        <begin position="272"/>
        <end position="291"/>
    </location>
</feature>
<comment type="caution">
    <text evidence="3">The sequence shown here is derived from an EMBL/GenBank/DDBJ whole genome shotgun (WGS) entry which is preliminary data.</text>
</comment>
<evidence type="ECO:0000256" key="1">
    <source>
        <dbReference type="SAM" id="MobiDB-lite"/>
    </source>
</evidence>